<evidence type="ECO:0000256" key="1">
    <source>
        <dbReference type="ARBA" id="ARBA00011738"/>
    </source>
</evidence>
<dbReference type="InterPro" id="IPR024060">
    <property type="entry name" value="Ureidoglycolate_lyase_dom_sf"/>
</dbReference>
<sequence>MMQVVRTQALTATAFAPFGDVLDIDGAPDKIINQGLCGRFHDRAKLDFGPEGRAGISIFNAEPRALPYALNMVERHPDGSQAFIPMHQHPFLVVVAPDANGTPGTPLAFLTTGAQAINFHRNTWHGVLTPLATPGLFAVIDRIGPTPNLEEHWFTPPWEVRTP</sequence>
<dbReference type="CDD" id="cd20298">
    <property type="entry name" value="cupin_UAH"/>
    <property type="match status" value="1"/>
</dbReference>
<dbReference type="PANTHER" id="PTHR21221">
    <property type="entry name" value="UREIDOGLYCOLATE HYDROLASE"/>
    <property type="match status" value="1"/>
</dbReference>
<dbReference type="InterPro" id="IPR047233">
    <property type="entry name" value="UAH_cupin"/>
</dbReference>
<evidence type="ECO:0000313" key="5">
    <source>
        <dbReference type="EMBL" id="SUZ30732.1"/>
    </source>
</evidence>
<dbReference type="Pfam" id="PF04115">
    <property type="entry name" value="Ureidogly_lyase"/>
    <property type="match status" value="1"/>
</dbReference>
<comment type="subunit">
    <text evidence="1">Homodimer.</text>
</comment>
<dbReference type="EC" id="4.3.2.3" evidence="5"/>
<dbReference type="GO" id="GO:0050385">
    <property type="term" value="F:ureidoglycolate lyase activity"/>
    <property type="evidence" value="ECO:0007669"/>
    <property type="project" value="UniProtKB-EC"/>
</dbReference>
<dbReference type="SUPFAM" id="SSF51182">
    <property type="entry name" value="RmlC-like cupins"/>
    <property type="match status" value="1"/>
</dbReference>
<dbReference type="GO" id="GO:0000256">
    <property type="term" value="P:allantoin catabolic process"/>
    <property type="evidence" value="ECO:0007669"/>
    <property type="project" value="InterPro"/>
</dbReference>
<dbReference type="PANTHER" id="PTHR21221:SF1">
    <property type="entry name" value="UREIDOGLYCOLATE LYASE"/>
    <property type="match status" value="1"/>
</dbReference>
<dbReference type="AlphaFoldDB" id="A0A3B0M3M8"/>
<proteinExistence type="predicted"/>
<comment type="catalytic activity">
    <reaction evidence="4">
        <text>(S)-ureidoglycolate = urea + glyoxylate</text>
        <dbReference type="Rhea" id="RHEA:11304"/>
        <dbReference type="ChEBI" id="CHEBI:16199"/>
        <dbReference type="ChEBI" id="CHEBI:36655"/>
        <dbReference type="ChEBI" id="CHEBI:57296"/>
        <dbReference type="EC" id="4.3.2.3"/>
    </reaction>
</comment>
<evidence type="ECO:0000256" key="2">
    <source>
        <dbReference type="ARBA" id="ARBA00022631"/>
    </source>
</evidence>
<evidence type="ECO:0000256" key="3">
    <source>
        <dbReference type="ARBA" id="ARBA00023239"/>
    </source>
</evidence>
<evidence type="ECO:0000256" key="4">
    <source>
        <dbReference type="ARBA" id="ARBA00047684"/>
    </source>
</evidence>
<gene>
    <name evidence="5" type="primary">allA</name>
    <name evidence="5" type="ORF">ROE7235_00458</name>
</gene>
<accession>A0A3B0M3M8</accession>
<dbReference type="GO" id="GO:0004848">
    <property type="term" value="F:ureidoglycolate hydrolase activity"/>
    <property type="evidence" value="ECO:0007669"/>
    <property type="project" value="InterPro"/>
</dbReference>
<reference evidence="6" key="1">
    <citation type="submission" date="2018-08" db="EMBL/GenBank/DDBJ databases">
        <authorList>
            <person name="Rodrigo-Torres L."/>
            <person name="Arahal R. D."/>
            <person name="Lucena T."/>
        </authorList>
    </citation>
    <scope>NUCLEOTIDE SEQUENCE [LARGE SCALE GENOMIC DNA]</scope>
    <source>
        <strain evidence="6">CECT 7235</strain>
    </source>
</reference>
<keyword evidence="2" id="KW-0659">Purine metabolism</keyword>
<dbReference type="PIRSF" id="PIRSF017306">
    <property type="entry name" value="Ureidogly_hydro"/>
    <property type="match status" value="1"/>
</dbReference>
<name>A0A3B0M3M8_9RHOB</name>
<dbReference type="EMBL" id="UIHC01000003">
    <property type="protein sequence ID" value="SUZ30732.1"/>
    <property type="molecule type" value="Genomic_DNA"/>
</dbReference>
<keyword evidence="6" id="KW-1185">Reference proteome</keyword>
<organism evidence="5 6">
    <name type="scientific">Roseinatronobacter ekhonensis</name>
    <dbReference type="NCBI Taxonomy" id="254356"/>
    <lineage>
        <taxon>Bacteria</taxon>
        <taxon>Pseudomonadati</taxon>
        <taxon>Pseudomonadota</taxon>
        <taxon>Alphaproteobacteria</taxon>
        <taxon>Rhodobacterales</taxon>
        <taxon>Paracoccaceae</taxon>
        <taxon>Roseinatronobacter</taxon>
    </lineage>
</organism>
<keyword evidence="3 5" id="KW-0456">Lyase</keyword>
<dbReference type="RefSeq" id="WP_121093140.1">
    <property type="nucleotide sequence ID" value="NZ_UIHC01000003.1"/>
</dbReference>
<dbReference type="InterPro" id="IPR011051">
    <property type="entry name" value="RmlC_Cupin_sf"/>
</dbReference>
<dbReference type="NCBIfam" id="NF002952">
    <property type="entry name" value="PRK03606.2-3"/>
    <property type="match status" value="1"/>
</dbReference>
<dbReference type="GO" id="GO:0006144">
    <property type="term" value="P:purine nucleobase metabolic process"/>
    <property type="evidence" value="ECO:0007669"/>
    <property type="project" value="UniProtKB-KW"/>
</dbReference>
<protein>
    <submittedName>
        <fullName evidence="5">Ureidoglycolate lyase</fullName>
        <ecNumber evidence="5">4.3.2.3</ecNumber>
    </submittedName>
</protein>
<dbReference type="InterPro" id="IPR007247">
    <property type="entry name" value="Ureidogly_lyase"/>
</dbReference>
<dbReference type="OrthoDB" id="9804602at2"/>
<evidence type="ECO:0000313" key="6">
    <source>
        <dbReference type="Proteomes" id="UP000272908"/>
    </source>
</evidence>
<dbReference type="Proteomes" id="UP000272908">
    <property type="component" value="Unassembled WGS sequence"/>
</dbReference>
<dbReference type="NCBIfam" id="NF009932">
    <property type="entry name" value="PRK13395.1"/>
    <property type="match status" value="1"/>
</dbReference>
<dbReference type="Gene3D" id="2.60.120.480">
    <property type="entry name" value="Ureidoglycolate hydrolase"/>
    <property type="match status" value="1"/>
</dbReference>